<comment type="caution">
    <text evidence="2">The sequence shown here is derived from an EMBL/GenBank/DDBJ whole genome shotgun (WGS) entry which is preliminary data.</text>
</comment>
<dbReference type="GO" id="GO:0016841">
    <property type="term" value="F:ammonia-lyase activity"/>
    <property type="evidence" value="ECO:0007669"/>
    <property type="project" value="UniProtKB-ARBA"/>
</dbReference>
<dbReference type="InterPro" id="IPR024083">
    <property type="entry name" value="Fumarase/histidase_N"/>
</dbReference>
<evidence type="ECO:0000313" key="2">
    <source>
        <dbReference type="EMBL" id="TFB73251.1"/>
    </source>
</evidence>
<dbReference type="Pfam" id="PF00221">
    <property type="entry name" value="Lyase_aromatic"/>
    <property type="match status" value="1"/>
</dbReference>
<dbReference type="PANTHER" id="PTHR10362">
    <property type="entry name" value="HISTIDINE AMMONIA-LYASE"/>
    <property type="match status" value="1"/>
</dbReference>
<dbReference type="CDD" id="cd00332">
    <property type="entry name" value="PAL-HAL"/>
    <property type="match status" value="1"/>
</dbReference>
<keyword evidence="1 2" id="KW-0456">Lyase</keyword>
<sequence>MPVVLGTDRVTRVQVAAVAAGASVAIDSGAAELLARSHAVVAAALAAAAPVYGLNTELGAGRDTTVDPRDLAAFQRRIIANHCGGIGPALPADEVRALAFVRLAGFTRGGSGVRPALADAWAALLNAQVVPLVPARGSVGAADLTHLAAVAALLTGTGHAVVGGAVVPGRQALTTAGLEPFDLAPGEALACLSSNAYSVGVGALELARLDRLALAADLAVALSLEAIAMRGGGGNLSPFDEAVARATGRRGQAQAAASVLAHLAGSAAFETASTVQDPLSLRTVPQLHGALRDQLAAAGTELTTELNARSDNPLVDVDTGRIVSGGNFQVLALALQFDALRVALAHLASASERRISALSELARPDRATGTSSIPGLLWYSAAANLAEIRQLATPASMAGAALSGVEDQATFAPLALQLLQRSRALTLEILAIEALHAAQLLEPTNPAGTLGGSAAGLLPALYALWGRGLPSADLVSGAVQLLAS</sequence>
<dbReference type="AlphaFoldDB" id="A0A4R8UZA7"/>
<dbReference type="OrthoDB" id="7285062at2"/>
<dbReference type="SUPFAM" id="SSF48557">
    <property type="entry name" value="L-aspartase-like"/>
    <property type="match status" value="1"/>
</dbReference>
<organism evidence="2 3">
    <name type="scientific">Cryobacterium glaciale</name>
    <dbReference type="NCBI Taxonomy" id="1259145"/>
    <lineage>
        <taxon>Bacteria</taxon>
        <taxon>Bacillati</taxon>
        <taxon>Actinomycetota</taxon>
        <taxon>Actinomycetes</taxon>
        <taxon>Micrococcales</taxon>
        <taxon>Microbacteriaceae</taxon>
        <taxon>Cryobacterium</taxon>
    </lineage>
</organism>
<evidence type="ECO:0000256" key="1">
    <source>
        <dbReference type="ARBA" id="ARBA00023239"/>
    </source>
</evidence>
<proteinExistence type="predicted"/>
<dbReference type="InterPro" id="IPR008948">
    <property type="entry name" value="L-Aspartase-like"/>
</dbReference>
<dbReference type="InterPro" id="IPR001106">
    <property type="entry name" value="Aromatic_Lyase"/>
</dbReference>
<protein>
    <submittedName>
        <fullName evidence="2">Phenylalanine ammonia-lyase</fullName>
    </submittedName>
</protein>
<dbReference type="RefSeq" id="WP_134502712.1">
    <property type="nucleotide sequence ID" value="NZ_SOEY01000018.1"/>
</dbReference>
<dbReference type="Proteomes" id="UP000298173">
    <property type="component" value="Unassembled WGS sequence"/>
</dbReference>
<gene>
    <name evidence="2" type="ORF">E3O06_08445</name>
</gene>
<dbReference type="EMBL" id="SOEY01000018">
    <property type="protein sequence ID" value="TFB73251.1"/>
    <property type="molecule type" value="Genomic_DNA"/>
</dbReference>
<reference evidence="2 3" key="1">
    <citation type="submission" date="2019-03" db="EMBL/GenBank/DDBJ databases">
        <title>Genomics of glacier-inhabiting Cryobacterium strains.</title>
        <authorList>
            <person name="Liu Q."/>
            <person name="Xin Y.-H."/>
        </authorList>
    </citation>
    <scope>NUCLEOTIDE SEQUENCE [LARGE SCALE GENOMIC DNA]</scope>
    <source>
        <strain evidence="2 3">HLT2-23</strain>
    </source>
</reference>
<accession>A0A4R8UZA7</accession>
<name>A0A4R8UZA7_9MICO</name>
<dbReference type="Gene3D" id="1.10.275.10">
    <property type="entry name" value="Fumarase/aspartase (N-terminal domain)"/>
    <property type="match status" value="1"/>
</dbReference>
<evidence type="ECO:0000313" key="3">
    <source>
        <dbReference type="Proteomes" id="UP000298173"/>
    </source>
</evidence>
<keyword evidence="3" id="KW-1185">Reference proteome</keyword>
<dbReference type="Gene3D" id="1.20.200.10">
    <property type="entry name" value="Fumarase/aspartase (Central domain)"/>
    <property type="match status" value="1"/>
</dbReference>